<dbReference type="SUPFAM" id="SSF52540">
    <property type="entry name" value="P-loop containing nucleoside triphosphate hydrolases"/>
    <property type="match status" value="1"/>
</dbReference>
<dbReference type="InterPro" id="IPR040582">
    <property type="entry name" value="OB_MalK-like"/>
</dbReference>
<dbReference type="AlphaFoldDB" id="A0A1D9G1J4"/>
<evidence type="ECO:0000256" key="6">
    <source>
        <dbReference type="ARBA" id="ARBA00023136"/>
    </source>
</evidence>
<dbReference type="PANTHER" id="PTHR43875:SF15">
    <property type="entry name" value="TREHALOSE IMPORT ATP-BINDING PROTEIN SUGC"/>
    <property type="match status" value="1"/>
</dbReference>
<evidence type="ECO:0000256" key="5">
    <source>
        <dbReference type="ARBA" id="ARBA00022967"/>
    </source>
</evidence>
<evidence type="ECO:0000256" key="3">
    <source>
        <dbReference type="ARBA" id="ARBA00022741"/>
    </source>
</evidence>
<reference evidence="9" key="1">
    <citation type="submission" date="2016-10" db="EMBL/GenBank/DDBJ databases">
        <title>Comparative genomics uncovers the prolific and rare metabolic potential of the cyanobacterial genus Moorea.</title>
        <authorList>
            <person name="Leao T."/>
            <person name="Castelao G."/>
            <person name="Korobeynikov A."/>
            <person name="Monroe E.A."/>
            <person name="Podell S."/>
            <person name="Glukhov E."/>
            <person name="Allen E."/>
            <person name="Gerwick W.H."/>
            <person name="Gerwick L."/>
        </authorList>
    </citation>
    <scope>NUCLEOTIDE SEQUENCE [LARGE SCALE GENOMIC DNA]</scope>
    <source>
        <strain evidence="9">JHB</strain>
    </source>
</reference>
<dbReference type="Proteomes" id="UP000176944">
    <property type="component" value="Chromosome"/>
</dbReference>
<keyword evidence="3" id="KW-0547">Nucleotide-binding</keyword>
<evidence type="ECO:0000256" key="1">
    <source>
        <dbReference type="ARBA" id="ARBA00022448"/>
    </source>
</evidence>
<dbReference type="InterPro" id="IPR047641">
    <property type="entry name" value="ABC_transpr_MalK/UgpC-like"/>
</dbReference>
<dbReference type="EMBL" id="CP017708">
    <property type="protein sequence ID" value="AOY81487.1"/>
    <property type="molecule type" value="Genomic_DNA"/>
</dbReference>
<keyword evidence="5" id="KW-1278">Translocase</keyword>
<dbReference type="SMART" id="SM00382">
    <property type="entry name" value="AAA"/>
    <property type="match status" value="1"/>
</dbReference>
<keyword evidence="4 8" id="KW-0067">ATP-binding</keyword>
<dbReference type="Gene3D" id="2.40.50.100">
    <property type="match status" value="1"/>
</dbReference>
<dbReference type="GO" id="GO:0016887">
    <property type="term" value="F:ATP hydrolysis activity"/>
    <property type="evidence" value="ECO:0007669"/>
    <property type="project" value="InterPro"/>
</dbReference>
<accession>A0A1D9G1J4</accession>
<dbReference type="PROSITE" id="PS00211">
    <property type="entry name" value="ABC_TRANSPORTER_1"/>
    <property type="match status" value="1"/>
</dbReference>
<dbReference type="CDD" id="cd03301">
    <property type="entry name" value="ABC_MalK_N"/>
    <property type="match status" value="1"/>
</dbReference>
<evidence type="ECO:0000256" key="4">
    <source>
        <dbReference type="ARBA" id="ARBA00022840"/>
    </source>
</evidence>
<dbReference type="FunFam" id="3.40.50.300:FF:000042">
    <property type="entry name" value="Maltose/maltodextrin ABC transporter, ATP-binding protein"/>
    <property type="match status" value="1"/>
</dbReference>
<gene>
    <name evidence="8" type="ORF">BJP36_17780</name>
</gene>
<evidence type="ECO:0000313" key="8">
    <source>
        <dbReference type="EMBL" id="AOY81487.1"/>
    </source>
</evidence>
<dbReference type="InterPro" id="IPR015855">
    <property type="entry name" value="ABC_transpr_MalK-like"/>
</dbReference>
<name>A0A1D9G1J4_MOOP1</name>
<dbReference type="InterPro" id="IPR003593">
    <property type="entry name" value="AAA+_ATPase"/>
</dbReference>
<dbReference type="GO" id="GO:0055052">
    <property type="term" value="C:ATP-binding cassette (ABC) transporter complex, substrate-binding subunit-containing"/>
    <property type="evidence" value="ECO:0007669"/>
    <property type="project" value="TreeGrafter"/>
</dbReference>
<protein>
    <submittedName>
        <fullName evidence="8">ABC transporter ATP-binding protein</fullName>
    </submittedName>
</protein>
<evidence type="ECO:0000256" key="2">
    <source>
        <dbReference type="ARBA" id="ARBA00022475"/>
    </source>
</evidence>
<sequence>MPKLELHNINKIYKTNKGNVIPVKDISLEVDEGEFMTLLGPSGCGKSTMLRLIAGLEQPTHGKVIINGRDVTHVRPGDRNIAMVFQSYALYPHMTVYDNMAASLKLHKVPSDQIRSLVQEVAGKLGLENLMERKPSQLSGGQRQRVALGRALVRQPAVFLLDEPLSNLDALLREQVRADLKQLFVAQKAPVVYVTHDQTEAMTLSTKIAVLSEGKLQQLDTPQGIYKQPANQFVASFVGSPQMNLLTLHCQGNYAILGEVKIPLPNLPKVPPQIVLGIRPEDVALAQPEDKYKTSFRSREQGTGNREQWTQIDAKIIRKLLCQEVYRIEGRIYLVENLGMHNLISVRVKGSDSLSIRGLLPNNLTWETEEVTLAISPQLIHWFDSETCVRLASL</sequence>
<evidence type="ECO:0000313" key="9">
    <source>
        <dbReference type="Proteomes" id="UP000176944"/>
    </source>
</evidence>
<dbReference type="InterPro" id="IPR008995">
    <property type="entry name" value="Mo/tungstate-bd_C_term_dom"/>
</dbReference>
<dbReference type="InterPro" id="IPR003439">
    <property type="entry name" value="ABC_transporter-like_ATP-bd"/>
</dbReference>
<dbReference type="SUPFAM" id="SSF50331">
    <property type="entry name" value="MOP-like"/>
    <property type="match status" value="2"/>
</dbReference>
<dbReference type="GO" id="GO:0140359">
    <property type="term" value="F:ABC-type transporter activity"/>
    <property type="evidence" value="ECO:0007669"/>
    <property type="project" value="InterPro"/>
</dbReference>
<organism evidence="8 9">
    <name type="scientific">Moorena producens (strain JHB)</name>
    <dbReference type="NCBI Taxonomy" id="1454205"/>
    <lineage>
        <taxon>Bacteria</taxon>
        <taxon>Bacillati</taxon>
        <taxon>Cyanobacteriota</taxon>
        <taxon>Cyanophyceae</taxon>
        <taxon>Coleofasciculales</taxon>
        <taxon>Coleofasciculaceae</taxon>
        <taxon>Moorena</taxon>
    </lineage>
</organism>
<dbReference type="GO" id="GO:0008643">
    <property type="term" value="P:carbohydrate transport"/>
    <property type="evidence" value="ECO:0007669"/>
    <property type="project" value="InterPro"/>
</dbReference>
<dbReference type="InterPro" id="IPR027417">
    <property type="entry name" value="P-loop_NTPase"/>
</dbReference>
<keyword evidence="6" id="KW-0472">Membrane</keyword>
<dbReference type="Pfam" id="PF00005">
    <property type="entry name" value="ABC_tran"/>
    <property type="match status" value="1"/>
</dbReference>
<keyword evidence="1" id="KW-0813">Transport</keyword>
<keyword evidence="2" id="KW-1003">Cell membrane</keyword>
<dbReference type="Gene3D" id="3.40.50.300">
    <property type="entry name" value="P-loop containing nucleotide triphosphate hydrolases"/>
    <property type="match status" value="1"/>
</dbReference>
<dbReference type="PROSITE" id="PS50893">
    <property type="entry name" value="ABC_TRANSPORTER_2"/>
    <property type="match status" value="1"/>
</dbReference>
<evidence type="ECO:0000259" key="7">
    <source>
        <dbReference type="PROSITE" id="PS50893"/>
    </source>
</evidence>
<dbReference type="GO" id="GO:0005524">
    <property type="term" value="F:ATP binding"/>
    <property type="evidence" value="ECO:0007669"/>
    <property type="project" value="UniProtKB-KW"/>
</dbReference>
<feature type="domain" description="ABC transporter" evidence="7">
    <location>
        <begin position="4"/>
        <end position="238"/>
    </location>
</feature>
<dbReference type="InterPro" id="IPR017871">
    <property type="entry name" value="ABC_transporter-like_CS"/>
</dbReference>
<dbReference type="PANTHER" id="PTHR43875">
    <property type="entry name" value="MALTODEXTRIN IMPORT ATP-BINDING PROTEIN MSMX"/>
    <property type="match status" value="1"/>
</dbReference>
<dbReference type="Pfam" id="PF17912">
    <property type="entry name" value="OB_MalK"/>
    <property type="match status" value="1"/>
</dbReference>
<proteinExistence type="predicted"/>